<keyword evidence="2" id="KW-1185">Reference proteome</keyword>
<dbReference type="SUPFAM" id="SSF48371">
    <property type="entry name" value="ARM repeat"/>
    <property type="match status" value="1"/>
</dbReference>
<evidence type="ECO:0000313" key="1">
    <source>
        <dbReference type="EMBL" id="GCE11720.1"/>
    </source>
</evidence>
<reference evidence="2" key="1">
    <citation type="submission" date="2018-12" db="EMBL/GenBank/DDBJ databases">
        <title>Tengunoibacter tsumagoiensis gen. nov., sp. nov., Dictyobacter kobayashii sp. nov., D. alpinus sp. nov., and D. joshuensis sp. nov. and description of Dictyobacteraceae fam. nov. within the order Ktedonobacterales isolated from Tengu-no-mugimeshi.</title>
        <authorList>
            <person name="Wang C.M."/>
            <person name="Zheng Y."/>
            <person name="Sakai Y."/>
            <person name="Toyoda A."/>
            <person name="Minakuchi Y."/>
            <person name="Abe K."/>
            <person name="Yokota A."/>
            <person name="Yabe S."/>
        </authorList>
    </citation>
    <scope>NUCLEOTIDE SEQUENCE [LARGE SCALE GENOMIC DNA]</scope>
    <source>
        <strain evidence="2">Uno3</strain>
    </source>
</reference>
<name>A0A401ZY06_9CHLR</name>
<evidence type="ECO:0008006" key="3">
    <source>
        <dbReference type="Google" id="ProtNLM"/>
    </source>
</evidence>
<dbReference type="InterPro" id="IPR011989">
    <property type="entry name" value="ARM-like"/>
</dbReference>
<evidence type="ECO:0000313" key="2">
    <source>
        <dbReference type="Proteomes" id="UP000287352"/>
    </source>
</evidence>
<dbReference type="Gene3D" id="1.25.10.10">
    <property type="entry name" value="Leucine-rich Repeat Variant"/>
    <property type="match status" value="1"/>
</dbReference>
<sequence>MVDNRREYAFQQLTKYRAGQIETSQYAWMIDDWGKYNIVEALPEIEAFLQSSDVDVRIAALHTLTSYFRLQKYWPTARDFFLYGSDMSERSAGALALGRLQQNTQDRKTLGLLASVVADIYENDEIRKDAYQAMLLVGSGKWEMVHSRFYIDQDANWEYINTQHNPDLAREFITEAQQAFTQFQSGQLLTELDQYTFLMKCGRARLHEASETIETFLKNKSLLLQKTALRVLLLYLQIPNSWQFAVDALQQGAWVEGSDKSQHDPHSEYRQEAAFILGKLMRGTRDKKTLQILDAFFNDDNYDLSSDAQIASIEIYFGDYNREHSSVAAYGEIVAYIRSPHEDKNE</sequence>
<dbReference type="RefSeq" id="WP_126579400.1">
    <property type="nucleotide sequence ID" value="NZ_BIFR01000001.1"/>
</dbReference>
<comment type="caution">
    <text evidence="1">The sequence shown here is derived from an EMBL/GenBank/DDBJ whole genome shotgun (WGS) entry which is preliminary data.</text>
</comment>
<dbReference type="AlphaFoldDB" id="A0A401ZY06"/>
<protein>
    <recommendedName>
        <fullName evidence="3">HEAT repeat domain-containing protein</fullName>
    </recommendedName>
</protein>
<dbReference type="InterPro" id="IPR016024">
    <property type="entry name" value="ARM-type_fold"/>
</dbReference>
<proteinExistence type="predicted"/>
<organism evidence="1 2">
    <name type="scientific">Tengunoibacter tsumagoiensis</name>
    <dbReference type="NCBI Taxonomy" id="2014871"/>
    <lineage>
        <taxon>Bacteria</taxon>
        <taxon>Bacillati</taxon>
        <taxon>Chloroflexota</taxon>
        <taxon>Ktedonobacteria</taxon>
        <taxon>Ktedonobacterales</taxon>
        <taxon>Dictyobacteraceae</taxon>
        <taxon>Tengunoibacter</taxon>
    </lineage>
</organism>
<dbReference type="EMBL" id="BIFR01000001">
    <property type="protein sequence ID" value="GCE11720.1"/>
    <property type="molecule type" value="Genomic_DNA"/>
</dbReference>
<accession>A0A401ZY06</accession>
<gene>
    <name evidence="1" type="ORF">KTT_15790</name>
</gene>
<dbReference type="Proteomes" id="UP000287352">
    <property type="component" value="Unassembled WGS sequence"/>
</dbReference>